<dbReference type="EC" id="2.7.1.68" evidence="2"/>
<feature type="compositionally biased region" description="Low complexity" evidence="12">
    <location>
        <begin position="99"/>
        <end position="108"/>
    </location>
</feature>
<dbReference type="FunFam" id="3.30.800.10:FF:000009">
    <property type="entry name" value="Phosphatidylinositol 4-phosphate 5-kinase its3"/>
    <property type="match status" value="1"/>
</dbReference>
<evidence type="ECO:0000256" key="4">
    <source>
        <dbReference type="ARBA" id="ARBA00022679"/>
    </source>
</evidence>
<dbReference type="AlphaFoldDB" id="A0A9P6V000"/>
<feature type="compositionally biased region" description="Low complexity" evidence="12">
    <location>
        <begin position="236"/>
        <end position="264"/>
    </location>
</feature>
<dbReference type="SUPFAM" id="SSF56104">
    <property type="entry name" value="SAICAR synthase-like"/>
    <property type="match status" value="1"/>
</dbReference>
<dbReference type="Pfam" id="PF01504">
    <property type="entry name" value="PIP5K"/>
    <property type="match status" value="1"/>
</dbReference>
<organism evidence="14 15">
    <name type="scientific">Dissophora globulifera</name>
    <dbReference type="NCBI Taxonomy" id="979702"/>
    <lineage>
        <taxon>Eukaryota</taxon>
        <taxon>Fungi</taxon>
        <taxon>Fungi incertae sedis</taxon>
        <taxon>Mucoromycota</taxon>
        <taxon>Mortierellomycotina</taxon>
        <taxon>Mortierellomycetes</taxon>
        <taxon>Mortierellales</taxon>
        <taxon>Mortierellaceae</taxon>
        <taxon>Dissophora</taxon>
    </lineage>
</organism>
<dbReference type="GO" id="GO:0005524">
    <property type="term" value="F:ATP binding"/>
    <property type="evidence" value="ECO:0007669"/>
    <property type="project" value="UniProtKB-UniRule"/>
</dbReference>
<dbReference type="Gene3D" id="3.30.810.10">
    <property type="entry name" value="2-Layer Sandwich"/>
    <property type="match status" value="1"/>
</dbReference>
<feature type="region of interest" description="Disordered" evidence="12">
    <location>
        <begin position="40"/>
        <end position="71"/>
    </location>
</feature>
<evidence type="ECO:0000256" key="1">
    <source>
        <dbReference type="ARBA" id="ARBA00000444"/>
    </source>
</evidence>
<evidence type="ECO:0000256" key="2">
    <source>
        <dbReference type="ARBA" id="ARBA00012172"/>
    </source>
</evidence>
<dbReference type="Gene3D" id="3.30.800.10">
    <property type="entry name" value="Phosphatidylinositol Phosphate Kinase II Beta"/>
    <property type="match status" value="1"/>
</dbReference>
<evidence type="ECO:0000256" key="12">
    <source>
        <dbReference type="SAM" id="MobiDB-lite"/>
    </source>
</evidence>
<dbReference type="PANTHER" id="PTHR23086">
    <property type="entry name" value="PHOSPHATIDYLINOSITOL-4-PHOSPHATE 5-KINASE"/>
    <property type="match status" value="1"/>
</dbReference>
<feature type="compositionally biased region" description="Low complexity" evidence="12">
    <location>
        <begin position="330"/>
        <end position="339"/>
    </location>
</feature>
<evidence type="ECO:0000256" key="7">
    <source>
        <dbReference type="ARBA" id="ARBA00022840"/>
    </source>
</evidence>
<keyword evidence="7 11" id="KW-0067">ATP-binding</keyword>
<feature type="region of interest" description="Disordered" evidence="12">
    <location>
        <begin position="86"/>
        <end position="265"/>
    </location>
</feature>
<evidence type="ECO:0000256" key="11">
    <source>
        <dbReference type="PROSITE-ProRule" id="PRU00781"/>
    </source>
</evidence>
<dbReference type="InterPro" id="IPR002498">
    <property type="entry name" value="PInositol-4-P-4/5-kinase_core"/>
</dbReference>
<evidence type="ECO:0000313" key="14">
    <source>
        <dbReference type="EMBL" id="KAG0328924.1"/>
    </source>
</evidence>
<evidence type="ECO:0000259" key="13">
    <source>
        <dbReference type="PROSITE" id="PS51455"/>
    </source>
</evidence>
<dbReference type="SMART" id="SM00330">
    <property type="entry name" value="PIPKc"/>
    <property type="match status" value="1"/>
</dbReference>
<evidence type="ECO:0000256" key="8">
    <source>
        <dbReference type="ARBA" id="ARBA00078403"/>
    </source>
</evidence>
<dbReference type="GO" id="GO:0005886">
    <property type="term" value="C:plasma membrane"/>
    <property type="evidence" value="ECO:0007669"/>
    <property type="project" value="TreeGrafter"/>
</dbReference>
<dbReference type="PROSITE" id="PS51455">
    <property type="entry name" value="PIPK"/>
    <property type="match status" value="1"/>
</dbReference>
<comment type="catalytic activity">
    <reaction evidence="1">
        <text>a 1,2-diacyl-sn-glycero-3-phospho-(1D-myo-inositol 4-phosphate) + ATP = a 1,2-diacyl-sn-glycero-3-phospho-(1D-myo-inositol-4,5-bisphosphate) + ADP + H(+)</text>
        <dbReference type="Rhea" id="RHEA:14425"/>
        <dbReference type="ChEBI" id="CHEBI:15378"/>
        <dbReference type="ChEBI" id="CHEBI:30616"/>
        <dbReference type="ChEBI" id="CHEBI:58178"/>
        <dbReference type="ChEBI" id="CHEBI:58456"/>
        <dbReference type="ChEBI" id="CHEBI:456216"/>
        <dbReference type="EC" id="2.7.1.68"/>
    </reaction>
</comment>
<evidence type="ECO:0000256" key="10">
    <source>
        <dbReference type="ARBA" id="ARBA00082306"/>
    </source>
</evidence>
<keyword evidence="3" id="KW-0597">Phosphoprotein</keyword>
<evidence type="ECO:0000313" key="15">
    <source>
        <dbReference type="Proteomes" id="UP000738325"/>
    </source>
</evidence>
<dbReference type="PANTHER" id="PTHR23086:SF8">
    <property type="entry name" value="PHOSPHATIDYLINOSITOL 5-PHOSPHATE 4-KINASE, ISOFORM A"/>
    <property type="match status" value="1"/>
</dbReference>
<feature type="compositionally biased region" description="Low complexity" evidence="12">
    <location>
        <begin position="371"/>
        <end position="391"/>
    </location>
</feature>
<accession>A0A9P6V000</accession>
<name>A0A9P6V000_9FUNG</name>
<gene>
    <name evidence="14" type="primary">MSS4_1</name>
    <name evidence="14" type="ORF">BGZ99_003998</name>
</gene>
<dbReference type="Proteomes" id="UP000738325">
    <property type="component" value="Unassembled WGS sequence"/>
</dbReference>
<feature type="region of interest" description="Disordered" evidence="12">
    <location>
        <begin position="441"/>
        <end position="460"/>
    </location>
</feature>
<keyword evidence="5 11" id="KW-0547">Nucleotide-binding</keyword>
<reference evidence="14" key="1">
    <citation type="journal article" date="2020" name="Fungal Divers.">
        <title>Resolving the Mortierellaceae phylogeny through synthesis of multi-gene phylogenetics and phylogenomics.</title>
        <authorList>
            <person name="Vandepol N."/>
            <person name="Liber J."/>
            <person name="Desiro A."/>
            <person name="Na H."/>
            <person name="Kennedy M."/>
            <person name="Barry K."/>
            <person name="Grigoriev I.V."/>
            <person name="Miller A.N."/>
            <person name="O'Donnell K."/>
            <person name="Stajich J.E."/>
            <person name="Bonito G."/>
        </authorList>
    </citation>
    <scope>NUCLEOTIDE SEQUENCE</scope>
    <source>
        <strain evidence="14">REB-010B</strain>
    </source>
</reference>
<dbReference type="OrthoDB" id="20783at2759"/>
<keyword evidence="15" id="KW-1185">Reference proteome</keyword>
<feature type="domain" description="PIPK" evidence="13">
    <location>
        <begin position="471"/>
        <end position="870"/>
    </location>
</feature>
<keyword evidence="4 11" id="KW-0808">Transferase</keyword>
<protein>
    <recommendedName>
        <fullName evidence="2">1-phosphatidylinositol-4-phosphate 5-kinase</fullName>
        <ecNumber evidence="2">2.7.1.68</ecNumber>
    </recommendedName>
    <alternativeName>
        <fullName evidence="10">1-phosphatidylinositol 4-phosphate kinase</fullName>
    </alternativeName>
    <alternativeName>
        <fullName evidence="8">Diphosphoinositide kinase</fullName>
    </alternativeName>
    <alternativeName>
        <fullName evidence="9">PIP5K</fullName>
    </alternativeName>
</protein>
<dbReference type="GO" id="GO:0016308">
    <property type="term" value="F:1-phosphatidylinositol-4-phosphate 5-kinase activity"/>
    <property type="evidence" value="ECO:0007669"/>
    <property type="project" value="UniProtKB-EC"/>
</dbReference>
<evidence type="ECO:0000256" key="3">
    <source>
        <dbReference type="ARBA" id="ARBA00022553"/>
    </source>
</evidence>
<comment type="caution">
    <text evidence="14">The sequence shown here is derived from an EMBL/GenBank/DDBJ whole genome shotgun (WGS) entry which is preliminary data.</text>
</comment>
<keyword evidence="6 11" id="KW-0418">Kinase</keyword>
<dbReference type="GO" id="GO:0046854">
    <property type="term" value="P:phosphatidylinositol phosphate biosynthetic process"/>
    <property type="evidence" value="ECO:0007669"/>
    <property type="project" value="TreeGrafter"/>
</dbReference>
<feature type="compositionally biased region" description="Low complexity" evidence="12">
    <location>
        <begin position="47"/>
        <end position="56"/>
    </location>
</feature>
<evidence type="ECO:0000256" key="9">
    <source>
        <dbReference type="ARBA" id="ARBA00080374"/>
    </source>
</evidence>
<feature type="compositionally biased region" description="Low complexity" evidence="12">
    <location>
        <begin position="205"/>
        <end position="222"/>
    </location>
</feature>
<dbReference type="InterPro" id="IPR023610">
    <property type="entry name" value="PInositol-4/5-P-5/4-kinase"/>
</dbReference>
<dbReference type="CDD" id="cd17303">
    <property type="entry name" value="PIPKc_PIP5K_yeast_like"/>
    <property type="match status" value="1"/>
</dbReference>
<dbReference type="InterPro" id="IPR027484">
    <property type="entry name" value="PInositol-4-P-5-kinase_N"/>
</dbReference>
<dbReference type="InterPro" id="IPR027483">
    <property type="entry name" value="PInositol-4-P-4/5-kinase_C_sf"/>
</dbReference>
<evidence type="ECO:0000256" key="5">
    <source>
        <dbReference type="ARBA" id="ARBA00022741"/>
    </source>
</evidence>
<feature type="region of interest" description="Disordered" evidence="12">
    <location>
        <begin position="287"/>
        <end position="412"/>
    </location>
</feature>
<sequence length="889" mass="99603">MNTAATPSSPAAAANGFYNDLFNPSDISIYASSVTLVADHQHDHHQAQAQSQSQSLPHPPPHSLPTWPSGNVARFHALSDQQLPPPVKHQQLQHHHFNPHSNHSNPSSAALRAAAVPPSSMQTPMTPPRISSLMVKNHTPSHTHSPPPSPPRLSCMAPEEHHPQPNGYSYTSKGHANGYEDIYAPEPSPTLSATETFPSSFISKGTSVSSPASSITSPAGTAFQPTPIDLTLATLTAGSPRPSTSSSTGSTPTSRPRPSSYAPTKVTDVSLTLANMSTMVSMPISSSIIISSPPSPTEQTQRQQPAVEPDAKRSPRPAIPGVVGAGGGYQSSQKSSSPGFAPPTRASTMDYRKTPSSSLLTDSPASGGSRQQQQQQYQQQYQQQQQQQQQQLDSVAESSVRPRRKQIYRRNTYSAELASTSFHRSDDELELDDQEEARRRMDALKKSSSRRMSRRKKDDDNDRVMIGTRIGEDHVNYVLMYNMLTGIRVSVSRCQAKPQRPLVDEDFTSAHKLAFDITGNELTPSSKYDFKFKDYAPWVFRNLREDFHIDASDYLVSLTSKYILSELGSPGKSGSFFYFSQDYRFIIKTIHHAEHKFMRKILKDYFNHVKQNPHTLLCRFFGLHRVKLPHGRKIHFVVMGNVFPPNRDIHETYDLKGSTLGRAISDEELESNPRATQKDLNWVNRNRKLELGPERRHLFVEQTKRDVQLLARLNIMDYSLLIGIHDIERGNKDNIRDNTLKVFNPDATKQMAREPSRRDKRESKVNALRAAVKESDPVALGPSALPSDSFSERRHCIFYADDGGLLSTNELNERGEDLYYLGIIDILTPYNYVKKVEHYWKSMSQDKHAISSVNPKEYAQRFLSFMIHAIKINHDVMPTLDQRAHPHSE</sequence>
<feature type="compositionally biased region" description="Polar residues" evidence="12">
    <location>
        <begin position="354"/>
        <end position="370"/>
    </location>
</feature>
<evidence type="ECO:0000256" key="6">
    <source>
        <dbReference type="ARBA" id="ARBA00022777"/>
    </source>
</evidence>
<proteinExistence type="predicted"/>
<dbReference type="EMBL" id="JAAAIP010000025">
    <property type="protein sequence ID" value="KAG0328924.1"/>
    <property type="molecule type" value="Genomic_DNA"/>
</dbReference>
<feature type="compositionally biased region" description="Polar residues" evidence="12">
    <location>
        <begin position="189"/>
        <end position="204"/>
    </location>
</feature>